<evidence type="ECO:0008006" key="5">
    <source>
        <dbReference type="Google" id="ProtNLM"/>
    </source>
</evidence>
<gene>
    <name evidence="3" type="ORF">M9Y10_002117</name>
</gene>
<evidence type="ECO:0000313" key="4">
    <source>
        <dbReference type="Proteomes" id="UP001470230"/>
    </source>
</evidence>
<organism evidence="3 4">
    <name type="scientific">Tritrichomonas musculus</name>
    <dbReference type="NCBI Taxonomy" id="1915356"/>
    <lineage>
        <taxon>Eukaryota</taxon>
        <taxon>Metamonada</taxon>
        <taxon>Parabasalia</taxon>
        <taxon>Tritrichomonadida</taxon>
        <taxon>Tritrichomonadidae</taxon>
        <taxon>Tritrichomonas</taxon>
    </lineage>
</organism>
<feature type="region of interest" description="Disordered" evidence="2">
    <location>
        <begin position="41"/>
        <end position="89"/>
    </location>
</feature>
<evidence type="ECO:0000256" key="1">
    <source>
        <dbReference type="SAM" id="Coils"/>
    </source>
</evidence>
<name>A0ABR2LBR5_9EUKA</name>
<evidence type="ECO:0000313" key="3">
    <source>
        <dbReference type="EMBL" id="KAK8899795.1"/>
    </source>
</evidence>
<feature type="compositionally biased region" description="Acidic residues" evidence="2">
    <location>
        <begin position="41"/>
        <end position="52"/>
    </location>
</feature>
<keyword evidence="1" id="KW-0175">Coiled coil</keyword>
<sequence length="434" mass="50738">MTIDFIFDQNRQRQLAFLITKMFNLNGILKTLQNTIALNTEDEEEENNEYDEPANKENDQTLDDGNQSDGVDEDLNLDIDDESDQEGNDEQKQIMSYYNAVNKINEMFPAKNFLDNPDLLPAEIEELCHNIQSLTDEQESVRVLYENQLSLKSIIDEINKEEKIREARITENQNLKEELADITQDNEEFKKYSDMNNNLQKIKKEIDEKQRRLDQQHSANEQLKTKIKSIQSEIDQTKNNELSITDQLEEERERYSQLLLELNSYQAASEQSSSSMSSFEDQEVANLEEEVNTIKLEIEKLTQKSEKINQNNTIEVLEARMQELAEKYQQICDDRQNENNLNTVEDVELELNDNDNEENNDFRINITSLLLKHYKGDKEAVNQLQSIFGWTQEEMDSMNSENKGISGFLKKGMRIFNRFTDSWTSWLIQAADSE</sequence>
<protein>
    <recommendedName>
        <fullName evidence="5">Viral A-type inclusion protein</fullName>
    </recommendedName>
</protein>
<dbReference type="Proteomes" id="UP001470230">
    <property type="component" value="Unassembled WGS sequence"/>
</dbReference>
<proteinExistence type="predicted"/>
<feature type="coiled-coil region" evidence="1">
    <location>
        <begin position="158"/>
        <end position="341"/>
    </location>
</feature>
<dbReference type="EMBL" id="JAPFFF010000001">
    <property type="protein sequence ID" value="KAK8899795.1"/>
    <property type="molecule type" value="Genomic_DNA"/>
</dbReference>
<feature type="compositionally biased region" description="Acidic residues" evidence="2">
    <location>
        <begin position="70"/>
        <end position="88"/>
    </location>
</feature>
<reference evidence="3 4" key="1">
    <citation type="submission" date="2024-04" db="EMBL/GenBank/DDBJ databases">
        <title>Tritrichomonas musculus Genome.</title>
        <authorList>
            <person name="Alves-Ferreira E."/>
            <person name="Grigg M."/>
            <person name="Lorenzi H."/>
            <person name="Galac M."/>
        </authorList>
    </citation>
    <scope>NUCLEOTIDE SEQUENCE [LARGE SCALE GENOMIC DNA]</scope>
    <source>
        <strain evidence="3 4">EAF2021</strain>
    </source>
</reference>
<accession>A0ABR2LBR5</accession>
<keyword evidence="4" id="KW-1185">Reference proteome</keyword>
<evidence type="ECO:0000256" key="2">
    <source>
        <dbReference type="SAM" id="MobiDB-lite"/>
    </source>
</evidence>
<comment type="caution">
    <text evidence="3">The sequence shown here is derived from an EMBL/GenBank/DDBJ whole genome shotgun (WGS) entry which is preliminary data.</text>
</comment>